<proteinExistence type="predicted"/>
<keyword evidence="3" id="KW-1185">Reference proteome</keyword>
<dbReference type="RefSeq" id="WP_345061871.1">
    <property type="nucleotide sequence ID" value="NZ_BAABCN010000002.1"/>
</dbReference>
<evidence type="ECO:0000313" key="3">
    <source>
        <dbReference type="Proteomes" id="UP001501803"/>
    </source>
</evidence>
<comment type="caution">
    <text evidence="2">The sequence shown here is derived from an EMBL/GenBank/DDBJ whole genome shotgun (WGS) entry which is preliminary data.</text>
</comment>
<gene>
    <name evidence="2" type="ORF">GCM10022381_04630</name>
</gene>
<reference evidence="3" key="1">
    <citation type="journal article" date="2019" name="Int. J. Syst. Evol. Microbiol.">
        <title>The Global Catalogue of Microorganisms (GCM) 10K type strain sequencing project: providing services to taxonomists for standard genome sequencing and annotation.</title>
        <authorList>
            <consortium name="The Broad Institute Genomics Platform"/>
            <consortium name="The Broad Institute Genome Sequencing Center for Infectious Disease"/>
            <person name="Wu L."/>
            <person name="Ma J."/>
        </authorList>
    </citation>
    <scope>NUCLEOTIDE SEQUENCE [LARGE SCALE GENOMIC DNA]</scope>
    <source>
        <strain evidence="3">JCM 17021</strain>
    </source>
</reference>
<dbReference type="Proteomes" id="UP001501803">
    <property type="component" value="Unassembled WGS sequence"/>
</dbReference>
<feature type="region of interest" description="Disordered" evidence="1">
    <location>
        <begin position="366"/>
        <end position="389"/>
    </location>
</feature>
<name>A0ABP7K3I3_9MICO</name>
<feature type="compositionally biased region" description="Low complexity" evidence="1">
    <location>
        <begin position="173"/>
        <end position="201"/>
    </location>
</feature>
<feature type="region of interest" description="Disordered" evidence="1">
    <location>
        <begin position="136"/>
        <end position="214"/>
    </location>
</feature>
<sequence>MTTLLLLKGESLEALKAQVLAEHGTSARIVKAESVVQGGIGGFLAKRYFEVTVEVPTPKPTHALPASAQSSAGQAVPAVVRGMVLPNRSGIAALLADADEAEDRLADPMALSTSSARFDQLFDELSARVESDAAFEVPGEQQQNGDVEGAPSPAPSPRPSLPPFEAPPRTVTSGFASASGLASGSAPGLAPTPFPSTTLLPTPSPIQNRTPPLPSQAAGDLVLLVGLRTDALRVAHSLSGRFGPAAVCVGGTITLKSALTVSDRRSAAHARADGVQNGCSVFVAYGIEPGSDVTTALRDIGADQVWVVVDAGRKQEDTRVWVQNLASAVTVEAVAAFGLATTLTPESVQELGVPVGWVDGLLLGGSERRSDVAPDRSGRVPDVRSRARD</sequence>
<protein>
    <submittedName>
        <fullName evidence="2">Uncharacterized protein</fullName>
    </submittedName>
</protein>
<evidence type="ECO:0000256" key="1">
    <source>
        <dbReference type="SAM" id="MobiDB-lite"/>
    </source>
</evidence>
<organism evidence="2 3">
    <name type="scientific">Leifsonia kafniensis</name>
    <dbReference type="NCBI Taxonomy" id="475957"/>
    <lineage>
        <taxon>Bacteria</taxon>
        <taxon>Bacillati</taxon>
        <taxon>Actinomycetota</taxon>
        <taxon>Actinomycetes</taxon>
        <taxon>Micrococcales</taxon>
        <taxon>Microbacteriaceae</taxon>
        <taxon>Leifsonia</taxon>
    </lineage>
</organism>
<dbReference type="EMBL" id="BAABCN010000002">
    <property type="protein sequence ID" value="GAA3863759.1"/>
    <property type="molecule type" value="Genomic_DNA"/>
</dbReference>
<feature type="compositionally biased region" description="Pro residues" evidence="1">
    <location>
        <begin position="152"/>
        <end position="166"/>
    </location>
</feature>
<evidence type="ECO:0000313" key="2">
    <source>
        <dbReference type="EMBL" id="GAA3863759.1"/>
    </source>
</evidence>
<accession>A0ABP7K3I3</accession>